<dbReference type="InterPro" id="IPR025588">
    <property type="entry name" value="YcxB-like_C"/>
</dbReference>
<proteinExistence type="predicted"/>
<keyword evidence="4" id="KW-1185">Reference proteome</keyword>
<evidence type="ECO:0000256" key="1">
    <source>
        <dbReference type="SAM" id="Phobius"/>
    </source>
</evidence>
<dbReference type="EMBL" id="JACOAF010000037">
    <property type="protein sequence ID" value="MBC3541124.1"/>
    <property type="molecule type" value="Genomic_DNA"/>
</dbReference>
<feature type="transmembrane region" description="Helical" evidence="1">
    <location>
        <begin position="55"/>
        <end position="78"/>
    </location>
</feature>
<evidence type="ECO:0000313" key="3">
    <source>
        <dbReference type="EMBL" id="MBC3541124.1"/>
    </source>
</evidence>
<organism evidence="3 4">
    <name type="scientific">Rufibacter sediminis</name>
    <dbReference type="NCBI Taxonomy" id="2762756"/>
    <lineage>
        <taxon>Bacteria</taxon>
        <taxon>Pseudomonadati</taxon>
        <taxon>Bacteroidota</taxon>
        <taxon>Cytophagia</taxon>
        <taxon>Cytophagales</taxon>
        <taxon>Hymenobacteraceae</taxon>
        <taxon>Rufibacter</taxon>
    </lineage>
</organism>
<dbReference type="Pfam" id="PF14317">
    <property type="entry name" value="YcxB"/>
    <property type="match status" value="1"/>
</dbReference>
<dbReference type="RefSeq" id="WP_186639684.1">
    <property type="nucleotide sequence ID" value="NZ_JACOAF010000037.1"/>
</dbReference>
<evidence type="ECO:0000259" key="2">
    <source>
        <dbReference type="Pfam" id="PF14317"/>
    </source>
</evidence>
<keyword evidence="1" id="KW-0472">Membrane</keyword>
<keyword evidence="1" id="KW-0812">Transmembrane</keyword>
<gene>
    <name evidence="3" type="ORF">H7U12_15630</name>
</gene>
<feature type="domain" description="YcxB-like C-terminal" evidence="2">
    <location>
        <begin position="96"/>
        <end position="155"/>
    </location>
</feature>
<keyword evidence="1" id="KW-1133">Transmembrane helix</keyword>
<name>A0ABR6VVD7_9BACT</name>
<dbReference type="Proteomes" id="UP000659698">
    <property type="component" value="Unassembled WGS sequence"/>
</dbReference>
<comment type="caution">
    <text evidence="3">The sequence shown here is derived from an EMBL/GenBank/DDBJ whole genome shotgun (WGS) entry which is preliminary data.</text>
</comment>
<evidence type="ECO:0000313" key="4">
    <source>
        <dbReference type="Proteomes" id="UP000659698"/>
    </source>
</evidence>
<feature type="transmembrane region" description="Helical" evidence="1">
    <location>
        <begin position="31"/>
        <end position="49"/>
    </location>
</feature>
<sequence>MDRISLTTQLSEQEYIKANLYLVYRKWTGKFFLGMGLFTLLCVLFLYFTGALTDIPWVGLLFGFYFTLGFPGQIYFAAKKSYKTDKRVSEPMVYDFNRENIQITGESFQTKLSWDKVYSLTESKAWVLLWSTPQVANIIPKRDFSPAQLRFFKEIAQAQKGPKNFLKF</sequence>
<reference evidence="3 4" key="1">
    <citation type="journal article" date="2019" name="Int. J. Syst. Evol. Microbiol.">
        <title>Rufibacter sediminis sp. nov., isolated from freshwater lake sediment.</title>
        <authorList>
            <person name="Qu J.H."/>
            <person name="Zhang L.J."/>
            <person name="Fu Y.H."/>
            <person name="Li H.F."/>
        </authorList>
    </citation>
    <scope>NUCLEOTIDE SEQUENCE [LARGE SCALE GENOMIC DNA]</scope>
    <source>
        <strain evidence="3 4">H-1</strain>
    </source>
</reference>
<accession>A0ABR6VVD7</accession>
<protein>
    <submittedName>
        <fullName evidence="3">YcxB family protein</fullName>
    </submittedName>
</protein>